<protein>
    <recommendedName>
        <fullName evidence="3">Aminotransferase-like plant mobile domain-containing protein</fullName>
    </recommendedName>
</protein>
<reference evidence="1 2" key="1">
    <citation type="journal article" date="2023" name="G3 (Bethesda)">
        <title>A chromosome-length genome assembly and annotation of blackberry (Rubus argutus, cv. 'Hillquist').</title>
        <authorList>
            <person name="Bruna T."/>
            <person name="Aryal R."/>
            <person name="Dudchenko O."/>
            <person name="Sargent D.J."/>
            <person name="Mead D."/>
            <person name="Buti M."/>
            <person name="Cavallini A."/>
            <person name="Hytonen T."/>
            <person name="Andres J."/>
            <person name="Pham M."/>
            <person name="Weisz D."/>
            <person name="Mascagni F."/>
            <person name="Usai G."/>
            <person name="Natali L."/>
            <person name="Bassil N."/>
            <person name="Fernandez G.E."/>
            <person name="Lomsadze A."/>
            <person name="Armour M."/>
            <person name="Olukolu B."/>
            <person name="Poorten T."/>
            <person name="Britton C."/>
            <person name="Davik J."/>
            <person name="Ashrafi H."/>
            <person name="Aiden E.L."/>
            <person name="Borodovsky M."/>
            <person name="Worthington M."/>
        </authorList>
    </citation>
    <scope>NUCLEOTIDE SEQUENCE [LARGE SCALE GENOMIC DNA]</scope>
    <source>
        <strain evidence="1">PI 553951</strain>
    </source>
</reference>
<sequence length="301" mass="33837">MVRKIQAEELIACGKKVKKDNEFKKMVASKWHTLKTTEKAKFFVASPEASNGNTKQRGNRNQSPTIYTRCSPHRFQQVVSQFSEEQIAAINDMGFGTLIQLSCTRIRHDLCRFLIDSFDTDSSSIELHGKTMEVCYSDFKQIMSVPEGGSTVDLRGSIDEPDMKPLLDIYIGKSGNITIPSLIDKLEGANAADHNFKVSFILLALGTLLCPNTSTNIHLKYLLALRNPENIRHLNWATFSFEFLLDGVQLFKQSNSKYVSGCVLFLQLYYYNVIGYGRTLVDCSKPIIAAWGEVESGKLIK</sequence>
<name>A0AAW1VVP5_RUBAR</name>
<dbReference type="AlphaFoldDB" id="A0AAW1VVP5"/>
<dbReference type="Proteomes" id="UP001457282">
    <property type="component" value="Unassembled WGS sequence"/>
</dbReference>
<evidence type="ECO:0000313" key="2">
    <source>
        <dbReference type="Proteomes" id="UP001457282"/>
    </source>
</evidence>
<accession>A0AAW1VVP5</accession>
<evidence type="ECO:0000313" key="1">
    <source>
        <dbReference type="EMBL" id="KAK9911825.1"/>
    </source>
</evidence>
<evidence type="ECO:0008006" key="3">
    <source>
        <dbReference type="Google" id="ProtNLM"/>
    </source>
</evidence>
<comment type="caution">
    <text evidence="1">The sequence shown here is derived from an EMBL/GenBank/DDBJ whole genome shotgun (WGS) entry which is preliminary data.</text>
</comment>
<proteinExistence type="predicted"/>
<keyword evidence="2" id="KW-1185">Reference proteome</keyword>
<organism evidence="1 2">
    <name type="scientific">Rubus argutus</name>
    <name type="common">Southern blackberry</name>
    <dbReference type="NCBI Taxonomy" id="59490"/>
    <lineage>
        <taxon>Eukaryota</taxon>
        <taxon>Viridiplantae</taxon>
        <taxon>Streptophyta</taxon>
        <taxon>Embryophyta</taxon>
        <taxon>Tracheophyta</taxon>
        <taxon>Spermatophyta</taxon>
        <taxon>Magnoliopsida</taxon>
        <taxon>eudicotyledons</taxon>
        <taxon>Gunneridae</taxon>
        <taxon>Pentapetalae</taxon>
        <taxon>rosids</taxon>
        <taxon>fabids</taxon>
        <taxon>Rosales</taxon>
        <taxon>Rosaceae</taxon>
        <taxon>Rosoideae</taxon>
        <taxon>Rosoideae incertae sedis</taxon>
        <taxon>Rubus</taxon>
    </lineage>
</organism>
<dbReference type="PANTHER" id="PTHR34835">
    <property type="entry name" value="OS07G0283600 PROTEIN-RELATED"/>
    <property type="match status" value="1"/>
</dbReference>
<dbReference type="EMBL" id="JBEDUW010000007">
    <property type="protein sequence ID" value="KAK9911825.1"/>
    <property type="molecule type" value="Genomic_DNA"/>
</dbReference>
<gene>
    <name evidence="1" type="ORF">M0R45_035713</name>
</gene>
<dbReference type="PANTHER" id="PTHR34835:SF34">
    <property type="entry name" value="OS08G0555500 PROTEIN"/>
    <property type="match status" value="1"/>
</dbReference>